<dbReference type="FunFam" id="3.30.450.90:FF:000001">
    <property type="entry name" value="Type II secretion system ATPase GspE"/>
    <property type="match status" value="1"/>
</dbReference>
<organism evidence="6 7">
    <name type="scientific">Verrucomicrobia subdivision 6 bacterium BACL9 MAG-120507-bin52</name>
    <dbReference type="NCBI Taxonomy" id="1655590"/>
    <lineage>
        <taxon>Bacteria</taxon>
        <taxon>Pseudomonadati</taxon>
        <taxon>Verrucomicrobiota</taxon>
        <taxon>Verrucomicrobiia</taxon>
        <taxon>Verrucomicrobiales</taxon>
        <taxon>Verrucomicrobia subdivision 6</taxon>
    </lineage>
</organism>
<dbReference type="GO" id="GO:0005524">
    <property type="term" value="F:ATP binding"/>
    <property type="evidence" value="ECO:0007669"/>
    <property type="project" value="UniProtKB-KW"/>
</dbReference>
<dbReference type="Pfam" id="PF05157">
    <property type="entry name" value="MshEN"/>
    <property type="match status" value="1"/>
</dbReference>
<dbReference type="EMBL" id="LIBO01000031">
    <property type="protein sequence ID" value="KRO62821.1"/>
    <property type="molecule type" value="Genomic_DNA"/>
</dbReference>
<evidence type="ECO:0000256" key="2">
    <source>
        <dbReference type="ARBA" id="ARBA00022741"/>
    </source>
</evidence>
<evidence type="ECO:0000259" key="4">
    <source>
        <dbReference type="Pfam" id="PF00437"/>
    </source>
</evidence>
<dbReference type="Pfam" id="PF00437">
    <property type="entry name" value="T2SSE"/>
    <property type="match status" value="1"/>
</dbReference>
<feature type="domain" description="Type II secretion system protein GspE N-terminal" evidence="5">
    <location>
        <begin position="59"/>
        <end position="139"/>
    </location>
</feature>
<dbReference type="PANTHER" id="PTHR30258:SF2">
    <property type="entry name" value="COMG OPERON PROTEIN 1"/>
    <property type="match status" value="1"/>
</dbReference>
<evidence type="ECO:0000313" key="7">
    <source>
        <dbReference type="Proteomes" id="UP000051269"/>
    </source>
</evidence>
<dbReference type="FunFam" id="3.40.50.300:FF:000398">
    <property type="entry name" value="Type IV pilus assembly ATPase PilB"/>
    <property type="match status" value="1"/>
</dbReference>
<dbReference type="InterPro" id="IPR001482">
    <property type="entry name" value="T2SS/T4SS_dom"/>
</dbReference>
<dbReference type="SUPFAM" id="SSF52540">
    <property type="entry name" value="P-loop containing nucleoside triphosphate hydrolases"/>
    <property type="match status" value="1"/>
</dbReference>
<keyword evidence="2" id="KW-0547">Nucleotide-binding</keyword>
<dbReference type="CDD" id="cd01129">
    <property type="entry name" value="PulE-GspE-like"/>
    <property type="match status" value="1"/>
</dbReference>
<dbReference type="Proteomes" id="UP000051269">
    <property type="component" value="Unassembled WGS sequence"/>
</dbReference>
<accession>A0A0R2RJQ9</accession>
<proteinExistence type="inferred from homology"/>
<dbReference type="InterPro" id="IPR027417">
    <property type="entry name" value="P-loop_NTPase"/>
</dbReference>
<reference evidence="6 7" key="1">
    <citation type="submission" date="2015-10" db="EMBL/GenBank/DDBJ databases">
        <title>Metagenome-Assembled Genomes uncover a global brackish microbiome.</title>
        <authorList>
            <person name="Hugerth L.W."/>
            <person name="Larsson J."/>
            <person name="Alneberg J."/>
            <person name="Lindh M.V."/>
            <person name="Legrand C."/>
            <person name="Pinhassi J."/>
            <person name="Andersson A.F."/>
        </authorList>
    </citation>
    <scope>NUCLEOTIDE SEQUENCE [LARGE SCALE GENOMIC DNA]</scope>
    <source>
        <strain evidence="6">BACL18 MAG-120507-bin52</strain>
    </source>
</reference>
<dbReference type="SUPFAM" id="SSF160246">
    <property type="entry name" value="EspE N-terminal domain-like"/>
    <property type="match status" value="1"/>
</dbReference>
<dbReference type="InterPro" id="IPR037257">
    <property type="entry name" value="T2SS_E_N_sf"/>
</dbReference>
<dbReference type="Gene3D" id="3.30.450.90">
    <property type="match status" value="1"/>
</dbReference>
<sequence>MSLTESLLQLAQQSGAKDLPVCEKAVVDASVEQRSMVNALLETGQVDEKVFAHKLGESLGLPVWDGEIPPIPAPLRDKFPARIALRHRLLPVTPAEGEPLPVLCFDPFDHLARQALAGFWGGDTHWMLAPRRAVLDGLRGGYGVGAETFDEIMEAGGEFAAANDLEQETTILDENDSEASVIKFVNQIIREALQERATDIHIEPLEDDLQVRYRIDGVLRNIPVPPRIKLFQASLISRIKIMAHLDIAERRLPQDGRINLEFEGRPIDVRIATIPSVTGESISLRLLGQQRFDFAQMGLSETHEASVRNLLALPNGIVLITGPTGSGKSTTLYTFLASLNTKDRRIVTIEDPVENKIPGVVQIAVKPEINLTFAAGLRSILRGDPNVVMVGEMRDVETTEIAIRAALTGHLVFSTLHTNDAIGGITRLVDMGIEPFLVGSSVRAFIAQRLVRVLCPWCCEPAEYSEQYLKDIGIPLEKAKTAHRAVGCDRCRQTGYQGRRAIFEICLVTPLLQEMITAKATNAALKEAAKSQGMRNLRDDGWEKVAEGTTTIEEVLRVTVVDASKSKEG</sequence>
<evidence type="ECO:0000313" key="6">
    <source>
        <dbReference type="EMBL" id="KRO62821.1"/>
    </source>
</evidence>
<evidence type="ECO:0000259" key="5">
    <source>
        <dbReference type="Pfam" id="PF05157"/>
    </source>
</evidence>
<gene>
    <name evidence="6" type="ORF">ABR82_08030</name>
</gene>
<keyword evidence="3" id="KW-0067">ATP-binding</keyword>
<dbReference type="AlphaFoldDB" id="A0A0R2RJQ9"/>
<dbReference type="PANTHER" id="PTHR30258">
    <property type="entry name" value="TYPE II SECRETION SYSTEM PROTEIN GSPE-RELATED"/>
    <property type="match status" value="1"/>
</dbReference>
<comment type="caution">
    <text evidence="6">The sequence shown here is derived from an EMBL/GenBank/DDBJ whole genome shotgun (WGS) entry which is preliminary data.</text>
</comment>
<protein>
    <submittedName>
        <fullName evidence="6">Secretion system protein E</fullName>
    </submittedName>
</protein>
<name>A0A0R2RJQ9_9BACT</name>
<evidence type="ECO:0000256" key="1">
    <source>
        <dbReference type="ARBA" id="ARBA00006611"/>
    </source>
</evidence>
<dbReference type="GO" id="GO:0016887">
    <property type="term" value="F:ATP hydrolysis activity"/>
    <property type="evidence" value="ECO:0007669"/>
    <property type="project" value="TreeGrafter"/>
</dbReference>
<feature type="domain" description="Bacterial type II secretion system protein E" evidence="4">
    <location>
        <begin position="175"/>
        <end position="557"/>
    </location>
</feature>
<evidence type="ECO:0000256" key="3">
    <source>
        <dbReference type="ARBA" id="ARBA00022840"/>
    </source>
</evidence>
<dbReference type="Gene3D" id="3.40.50.300">
    <property type="entry name" value="P-loop containing nucleotide triphosphate hydrolases"/>
    <property type="match status" value="1"/>
</dbReference>
<dbReference type="InterPro" id="IPR007831">
    <property type="entry name" value="T2SS_GspE_N"/>
</dbReference>
<dbReference type="GO" id="GO:0005886">
    <property type="term" value="C:plasma membrane"/>
    <property type="evidence" value="ECO:0007669"/>
    <property type="project" value="TreeGrafter"/>
</dbReference>
<comment type="similarity">
    <text evidence="1">Belongs to the GSP E family.</text>
</comment>